<keyword evidence="1" id="KW-0175">Coiled coil</keyword>
<evidence type="ECO:0000256" key="1">
    <source>
        <dbReference type="SAM" id="Coils"/>
    </source>
</evidence>
<dbReference type="PANTHER" id="PTHR10887:SF341">
    <property type="entry name" value="NFX1-TYPE ZINC FINGER-CONTAINING PROTEIN 1"/>
    <property type="match status" value="1"/>
</dbReference>
<dbReference type="Pfam" id="PF13087">
    <property type="entry name" value="AAA_12"/>
    <property type="match status" value="1"/>
</dbReference>
<dbReference type="PANTHER" id="PTHR10887">
    <property type="entry name" value="DNA2/NAM7 HELICASE FAMILY"/>
    <property type="match status" value="1"/>
</dbReference>
<dbReference type="GO" id="GO:0031048">
    <property type="term" value="P:regulatory ncRNA-mediated heterochromatin formation"/>
    <property type="evidence" value="ECO:0007669"/>
    <property type="project" value="TreeGrafter"/>
</dbReference>
<protein>
    <submittedName>
        <fullName evidence="4">NFX1-type zinc finger-containing protein 1</fullName>
    </submittedName>
</protein>
<dbReference type="InterPro" id="IPR027417">
    <property type="entry name" value="P-loop_NTPase"/>
</dbReference>
<sequence length="742" mass="84008">MLECEAYFEAYRYNLDVLQKINFLNNGEGNPLSKFIVQGGSCSSVNLPSYFEAGHLLQLPVACNPQQRKGRRGSVPNSPILIACETNHALDQFLELLLTLQKNVKIVRVGSQSESEELNRCTLYHQRRKLRRNKRNYRDEGGILYDETQIRRQVTGMENKIRALQTEVAALENVSGLLNLGKMWVGKQLLGRIPSSLRNILENEEKCTKWLGIEDITSNGFQVSNVMRSWFNISGFQQRRSRLVTLGTQPKNRKLDLDGEELVVDNGNGQFSLKNGNDVSNYTMGQRWRIYFRLLEIAAEMGRKTSAEKGKQLKEARLKLKAAKDKVNGWILKGTDIIGMTTTGAAKHHLLLEYAKPEIVIIEEAAEILEARLITSLTKDCKQLILIGDHLQLRPRPTVYELERKYHLNVSLFERMILNGVKMCTLKTQHRMRPEISDLITGSVYKTLYNHPSVREYPHVKGVLKSLFFVTHTQPEKHDPNLMSKSNQHEANFIVGLCEYLLLQGYLPTEITVLATYNAQVFLLQKLMPVSCSEVEVTSVDSYQGEENKIILLSLVRSNPEDKIGFVGIENRVCVALSRAKHGLFVVGNLNSFINTSKIWQQIHAKLESGQNCGDGLELKCAQHGRITRVQRGSDFFPLKSAGGCGERCNAKLPCSHLCPQICHGFDRSHEGFKCMEPCERKCKVGYHQCQAECSAECPPCKLPVMWRCKSRIHETFLPCDEPCVGLECCQTQTKEASCQLT</sequence>
<proteinExistence type="predicted"/>
<dbReference type="AlphaFoldDB" id="A0A1D2MCN1"/>
<dbReference type="Proteomes" id="UP000094527">
    <property type="component" value="Unassembled WGS sequence"/>
</dbReference>
<dbReference type="FunFam" id="3.40.50.300:FF:000742">
    <property type="entry name" value="NFX1-type zinc finger-containing protein 1"/>
    <property type="match status" value="1"/>
</dbReference>
<gene>
    <name evidence="4" type="ORF">Ocin01_15933</name>
</gene>
<evidence type="ECO:0000313" key="5">
    <source>
        <dbReference type="Proteomes" id="UP000094527"/>
    </source>
</evidence>
<feature type="domain" description="DNA2/NAM7 helicase-like C-terminal" evidence="3">
    <location>
        <begin position="408"/>
        <end position="590"/>
    </location>
</feature>
<dbReference type="EMBL" id="LJIJ01001808">
    <property type="protein sequence ID" value="ODM90748.1"/>
    <property type="molecule type" value="Genomic_DNA"/>
</dbReference>
<dbReference type="InterPro" id="IPR041679">
    <property type="entry name" value="DNA2/NAM7-like_C"/>
</dbReference>
<feature type="coiled-coil region" evidence="1">
    <location>
        <begin position="147"/>
        <end position="174"/>
    </location>
</feature>
<dbReference type="GO" id="GO:0031380">
    <property type="term" value="C:nuclear RNA-directed RNA polymerase complex"/>
    <property type="evidence" value="ECO:0007669"/>
    <property type="project" value="TreeGrafter"/>
</dbReference>
<name>A0A1D2MCN1_ORCCI</name>
<keyword evidence="5" id="KW-1185">Reference proteome</keyword>
<dbReference type="OrthoDB" id="2423195at2759"/>
<dbReference type="InterPro" id="IPR047187">
    <property type="entry name" value="SF1_C_Upf1"/>
</dbReference>
<feature type="coiled-coil region" evidence="1">
    <location>
        <begin position="306"/>
        <end position="333"/>
    </location>
</feature>
<evidence type="ECO:0000259" key="2">
    <source>
        <dbReference type="Pfam" id="PF13086"/>
    </source>
</evidence>
<comment type="caution">
    <text evidence="4">The sequence shown here is derived from an EMBL/GenBank/DDBJ whole genome shotgun (WGS) entry which is preliminary data.</text>
</comment>
<dbReference type="CDD" id="cd06008">
    <property type="entry name" value="NF-X1-zinc-finger"/>
    <property type="match status" value="1"/>
</dbReference>
<dbReference type="InterPro" id="IPR041677">
    <property type="entry name" value="DNA2/NAM7_AAA_11"/>
</dbReference>
<dbReference type="SUPFAM" id="SSF52540">
    <property type="entry name" value="P-loop containing nucleoside triphosphate hydrolases"/>
    <property type="match status" value="1"/>
</dbReference>
<accession>A0A1D2MCN1</accession>
<dbReference type="Gene3D" id="3.40.50.300">
    <property type="entry name" value="P-loop containing nucleotide triphosphate hydrolases"/>
    <property type="match status" value="3"/>
</dbReference>
<dbReference type="GO" id="GO:0004386">
    <property type="term" value="F:helicase activity"/>
    <property type="evidence" value="ECO:0007669"/>
    <property type="project" value="InterPro"/>
</dbReference>
<organism evidence="4 5">
    <name type="scientific">Orchesella cincta</name>
    <name type="common">Springtail</name>
    <name type="synonym">Podura cincta</name>
    <dbReference type="NCBI Taxonomy" id="48709"/>
    <lineage>
        <taxon>Eukaryota</taxon>
        <taxon>Metazoa</taxon>
        <taxon>Ecdysozoa</taxon>
        <taxon>Arthropoda</taxon>
        <taxon>Hexapoda</taxon>
        <taxon>Collembola</taxon>
        <taxon>Entomobryomorpha</taxon>
        <taxon>Entomobryoidea</taxon>
        <taxon>Orchesellidae</taxon>
        <taxon>Orchesellinae</taxon>
        <taxon>Orchesella</taxon>
    </lineage>
</organism>
<dbReference type="CDD" id="cd18808">
    <property type="entry name" value="SF1_C_Upf1"/>
    <property type="match status" value="1"/>
</dbReference>
<evidence type="ECO:0000313" key="4">
    <source>
        <dbReference type="EMBL" id="ODM90748.1"/>
    </source>
</evidence>
<dbReference type="InterPro" id="IPR045055">
    <property type="entry name" value="DNA2/NAM7-like"/>
</dbReference>
<feature type="domain" description="DNA2/NAM7 helicase helicase" evidence="2">
    <location>
        <begin position="73"/>
        <end position="395"/>
    </location>
</feature>
<reference evidence="4 5" key="1">
    <citation type="journal article" date="2016" name="Genome Biol. Evol.">
        <title>Gene Family Evolution Reflects Adaptation to Soil Environmental Stressors in the Genome of the Collembolan Orchesella cincta.</title>
        <authorList>
            <person name="Faddeeva-Vakhrusheva A."/>
            <person name="Derks M.F."/>
            <person name="Anvar S.Y."/>
            <person name="Agamennone V."/>
            <person name="Suring W."/>
            <person name="Smit S."/>
            <person name="van Straalen N.M."/>
            <person name="Roelofs D."/>
        </authorList>
    </citation>
    <scope>NUCLEOTIDE SEQUENCE [LARGE SCALE GENOMIC DNA]</scope>
    <source>
        <tissue evidence="4">Mixed pool</tissue>
    </source>
</reference>
<evidence type="ECO:0000259" key="3">
    <source>
        <dbReference type="Pfam" id="PF13087"/>
    </source>
</evidence>
<dbReference type="Pfam" id="PF13086">
    <property type="entry name" value="AAA_11"/>
    <property type="match status" value="1"/>
</dbReference>
<dbReference type="STRING" id="48709.A0A1D2MCN1"/>